<organism evidence="2">
    <name type="scientific">Puccinia triticina (isolate 1-1 / race 1 (BBBD))</name>
    <name type="common">Brown leaf rust fungus</name>
    <dbReference type="NCBI Taxonomy" id="630390"/>
    <lineage>
        <taxon>Eukaryota</taxon>
        <taxon>Fungi</taxon>
        <taxon>Dikarya</taxon>
        <taxon>Basidiomycota</taxon>
        <taxon>Pucciniomycotina</taxon>
        <taxon>Pucciniomycetes</taxon>
        <taxon>Pucciniales</taxon>
        <taxon>Pucciniaceae</taxon>
        <taxon>Puccinia</taxon>
    </lineage>
</organism>
<keyword evidence="4" id="KW-1185">Reference proteome</keyword>
<proteinExistence type="predicted"/>
<dbReference type="EnsemblFungi" id="PTTG_07099-t43_1">
    <property type="protein sequence ID" value="PTTG_07099-t43_1-p1"/>
    <property type="gene ID" value="PTTG_07099"/>
</dbReference>
<gene>
    <name evidence="2" type="ORF">PTTG_07099</name>
</gene>
<evidence type="ECO:0000313" key="3">
    <source>
        <dbReference type="EnsemblFungi" id="PTTG_07099-t43_1-p1"/>
    </source>
</evidence>
<sequence length="199" mass="21763">MTQLKILWEEAGGLLLQSSFTAPVGIDVKTFEFMVSQKLEATKDATFNDVMTVIQAASGKSQTKASQSLDDSYTPMDLDAVNAVRLMTGRYAPPHKRNSPHFGQQQKTGQNQQSALTANHPKPNLSIEKALAYRGYPLTNHLAGKWGICCHYCKQDVTGIKLCLFWEDVESGAIGPPPDGHNAPGSNYLPPERPFGKSN</sequence>
<evidence type="ECO:0000313" key="4">
    <source>
        <dbReference type="Proteomes" id="UP000005240"/>
    </source>
</evidence>
<evidence type="ECO:0000313" key="2">
    <source>
        <dbReference type="EMBL" id="OAV87226.1"/>
    </source>
</evidence>
<dbReference type="AlphaFoldDB" id="A0A180G3F8"/>
<reference evidence="2" key="1">
    <citation type="submission" date="2009-11" db="EMBL/GenBank/DDBJ databases">
        <authorList>
            <consortium name="The Broad Institute Genome Sequencing Platform"/>
            <person name="Ward D."/>
            <person name="Feldgarden M."/>
            <person name="Earl A."/>
            <person name="Young S.K."/>
            <person name="Zeng Q."/>
            <person name="Koehrsen M."/>
            <person name="Alvarado L."/>
            <person name="Berlin A."/>
            <person name="Bochicchio J."/>
            <person name="Borenstein D."/>
            <person name="Chapman S.B."/>
            <person name="Chen Z."/>
            <person name="Engels R."/>
            <person name="Freedman E."/>
            <person name="Gellesch M."/>
            <person name="Goldberg J."/>
            <person name="Griggs A."/>
            <person name="Gujja S."/>
            <person name="Heilman E."/>
            <person name="Heiman D."/>
            <person name="Hepburn T."/>
            <person name="Howarth C."/>
            <person name="Jen D."/>
            <person name="Larson L."/>
            <person name="Lewis B."/>
            <person name="Mehta T."/>
            <person name="Park D."/>
            <person name="Pearson M."/>
            <person name="Roberts A."/>
            <person name="Saif S."/>
            <person name="Shea T."/>
            <person name="Shenoy N."/>
            <person name="Sisk P."/>
            <person name="Stolte C."/>
            <person name="Sykes S."/>
            <person name="Thomson T."/>
            <person name="Walk T."/>
            <person name="White J."/>
            <person name="Yandava C."/>
            <person name="Izard J."/>
            <person name="Baranova O.V."/>
            <person name="Blanton J.M."/>
            <person name="Tanner A.C."/>
            <person name="Dewhirst F.E."/>
            <person name="Haas B."/>
            <person name="Nusbaum C."/>
            <person name="Birren B."/>
        </authorList>
    </citation>
    <scope>NUCLEOTIDE SEQUENCE [LARGE SCALE GENOMIC DNA]</scope>
    <source>
        <strain evidence="2">1-1 BBBD Race 1</strain>
    </source>
</reference>
<name>A0A180G3F8_PUCT1</name>
<dbReference type="OrthoDB" id="10693627at2759"/>
<dbReference type="EMBL" id="ADAS02000520">
    <property type="protein sequence ID" value="OAV87226.1"/>
    <property type="molecule type" value="Genomic_DNA"/>
</dbReference>
<reference evidence="2" key="2">
    <citation type="submission" date="2016-05" db="EMBL/GenBank/DDBJ databases">
        <title>Comparative analysis highlights variable genome content of wheat rusts and divergence of the mating loci.</title>
        <authorList>
            <person name="Cuomo C.A."/>
            <person name="Bakkeren G."/>
            <person name="Szabo L."/>
            <person name="Khalil H."/>
            <person name="Joly D."/>
            <person name="Goldberg J."/>
            <person name="Young S."/>
            <person name="Zeng Q."/>
            <person name="Fellers J."/>
        </authorList>
    </citation>
    <scope>NUCLEOTIDE SEQUENCE [LARGE SCALE GENOMIC DNA]</scope>
    <source>
        <strain evidence="2">1-1 BBBD Race 1</strain>
    </source>
</reference>
<feature type="region of interest" description="Disordered" evidence="1">
    <location>
        <begin position="175"/>
        <end position="199"/>
    </location>
</feature>
<reference evidence="3" key="4">
    <citation type="submission" date="2025-05" db="UniProtKB">
        <authorList>
            <consortium name="EnsemblFungi"/>
        </authorList>
    </citation>
    <scope>IDENTIFICATION</scope>
    <source>
        <strain evidence="3">isolate 1-1 / race 1 (BBBD)</strain>
    </source>
</reference>
<protein>
    <submittedName>
        <fullName evidence="2 3">Uncharacterized protein</fullName>
    </submittedName>
</protein>
<accession>A0A180G3F8</accession>
<feature type="region of interest" description="Disordered" evidence="1">
    <location>
        <begin position="92"/>
        <end position="120"/>
    </location>
</feature>
<dbReference type="Proteomes" id="UP000005240">
    <property type="component" value="Unassembled WGS sequence"/>
</dbReference>
<evidence type="ECO:0000256" key="1">
    <source>
        <dbReference type="SAM" id="MobiDB-lite"/>
    </source>
</evidence>
<dbReference type="VEuPathDB" id="FungiDB:PTTG_07099"/>
<feature type="compositionally biased region" description="Low complexity" evidence="1">
    <location>
        <begin position="104"/>
        <end position="113"/>
    </location>
</feature>
<reference evidence="3 4" key="3">
    <citation type="journal article" date="2017" name="G3 (Bethesda)">
        <title>Comparative analysis highlights variable genome content of wheat rusts and divergence of the mating loci.</title>
        <authorList>
            <person name="Cuomo C.A."/>
            <person name="Bakkeren G."/>
            <person name="Khalil H.B."/>
            <person name="Panwar V."/>
            <person name="Joly D."/>
            <person name="Linning R."/>
            <person name="Sakthikumar S."/>
            <person name="Song X."/>
            <person name="Adiconis X."/>
            <person name="Fan L."/>
            <person name="Goldberg J.M."/>
            <person name="Levin J.Z."/>
            <person name="Young S."/>
            <person name="Zeng Q."/>
            <person name="Anikster Y."/>
            <person name="Bruce M."/>
            <person name="Wang M."/>
            <person name="Yin C."/>
            <person name="McCallum B."/>
            <person name="Szabo L.J."/>
            <person name="Hulbert S."/>
            <person name="Chen X."/>
            <person name="Fellers J.P."/>
        </authorList>
    </citation>
    <scope>NUCLEOTIDE SEQUENCE</scope>
    <source>
        <strain evidence="3">isolate 1-1 / race 1 (BBBD)</strain>
        <strain evidence="4">Isolate 1-1 / race 1 (BBBD)</strain>
    </source>
</reference>